<protein>
    <submittedName>
        <fullName evidence="2">YcxB family protein</fullName>
    </submittedName>
</protein>
<keyword evidence="1" id="KW-0812">Transmembrane</keyword>
<keyword evidence="1" id="KW-0472">Membrane</keyword>
<name>A0ABV8LTU4_9ACTN</name>
<keyword evidence="3" id="KW-1185">Reference proteome</keyword>
<dbReference type="Proteomes" id="UP001595816">
    <property type="component" value="Unassembled WGS sequence"/>
</dbReference>
<comment type="caution">
    <text evidence="2">The sequence shown here is derived from an EMBL/GenBank/DDBJ whole genome shotgun (WGS) entry which is preliminary data.</text>
</comment>
<evidence type="ECO:0000313" key="2">
    <source>
        <dbReference type="EMBL" id="MFC4133674.1"/>
    </source>
</evidence>
<reference evidence="3" key="1">
    <citation type="journal article" date="2019" name="Int. J. Syst. Evol. Microbiol.">
        <title>The Global Catalogue of Microorganisms (GCM) 10K type strain sequencing project: providing services to taxonomists for standard genome sequencing and annotation.</title>
        <authorList>
            <consortium name="The Broad Institute Genomics Platform"/>
            <consortium name="The Broad Institute Genome Sequencing Center for Infectious Disease"/>
            <person name="Wu L."/>
            <person name="Ma J."/>
        </authorList>
    </citation>
    <scope>NUCLEOTIDE SEQUENCE [LARGE SCALE GENOMIC DNA]</scope>
    <source>
        <strain evidence="3">CGMCC 4.7289</strain>
    </source>
</reference>
<feature type="transmembrane region" description="Helical" evidence="1">
    <location>
        <begin position="57"/>
        <end position="78"/>
    </location>
</feature>
<evidence type="ECO:0000256" key="1">
    <source>
        <dbReference type="SAM" id="Phobius"/>
    </source>
</evidence>
<organism evidence="2 3">
    <name type="scientific">Hamadaea flava</name>
    <dbReference type="NCBI Taxonomy" id="1742688"/>
    <lineage>
        <taxon>Bacteria</taxon>
        <taxon>Bacillati</taxon>
        <taxon>Actinomycetota</taxon>
        <taxon>Actinomycetes</taxon>
        <taxon>Micromonosporales</taxon>
        <taxon>Micromonosporaceae</taxon>
        <taxon>Hamadaea</taxon>
    </lineage>
</organism>
<keyword evidence="1" id="KW-1133">Transmembrane helix</keyword>
<gene>
    <name evidence="2" type="ORF">ACFOZ4_23945</name>
</gene>
<proteinExistence type="predicted"/>
<evidence type="ECO:0000313" key="3">
    <source>
        <dbReference type="Proteomes" id="UP001595816"/>
    </source>
</evidence>
<feature type="transmembrane region" description="Helical" evidence="1">
    <location>
        <begin position="29"/>
        <end position="51"/>
    </location>
</feature>
<sequence>MRIEFMVQPDAAEDLRLVRWEVRPVRIRLVANIIGGALIGIVAGGLGALAELGGLDWAWLVILPVVTLLARVPGVIRLERVIRRLASRRTAEQFRSFALTDEEIRVTTALGETAYRWPVVAAIVMLPGFYGLRTSDGVAAWIRRSALAPEQDAELGAFLAGRGLLVPVVPAA</sequence>
<dbReference type="RefSeq" id="WP_253750626.1">
    <property type="nucleotide sequence ID" value="NZ_JAMZDZ010000001.1"/>
</dbReference>
<accession>A0ABV8LTU4</accession>
<dbReference type="EMBL" id="JBHSAY010000013">
    <property type="protein sequence ID" value="MFC4133674.1"/>
    <property type="molecule type" value="Genomic_DNA"/>
</dbReference>